<feature type="transmembrane region" description="Helical" evidence="1">
    <location>
        <begin position="36"/>
        <end position="54"/>
    </location>
</feature>
<reference evidence="3 4" key="1">
    <citation type="submission" date="2018-02" db="EMBL/GenBank/DDBJ databases">
        <title>Genomic Encyclopedia of Archaeal and Bacterial Type Strains, Phase II (KMG-II): from individual species to whole genera.</title>
        <authorList>
            <person name="Goeker M."/>
        </authorList>
    </citation>
    <scope>NUCLEOTIDE SEQUENCE [LARGE SCALE GENOMIC DNA]</scope>
    <source>
        <strain evidence="3 4">YU 961-1</strain>
    </source>
</reference>
<protein>
    <submittedName>
        <fullName evidence="3">Uncharacterized protein</fullName>
    </submittedName>
</protein>
<dbReference type="AlphaFoldDB" id="A0A2S6GMN3"/>
<dbReference type="RefSeq" id="WP_104480465.1">
    <property type="nucleotide sequence ID" value="NZ_CP154825.1"/>
</dbReference>
<dbReference type="EMBL" id="PTIX01000010">
    <property type="protein sequence ID" value="PPK66499.1"/>
    <property type="molecule type" value="Genomic_DNA"/>
</dbReference>
<sequence>MFRFSTLAAALVMSSPALYGAFVSGSLDPVDAVIRFLIAVPLAAILLAIPRAIFNRYNAGQPDHELQSLLVQAGAVRTDRPHD</sequence>
<keyword evidence="1" id="KW-1133">Transmembrane helix</keyword>
<keyword evidence="1" id="KW-0812">Transmembrane</keyword>
<dbReference type="OrthoDB" id="3699671at2"/>
<dbReference type="Proteomes" id="UP000239203">
    <property type="component" value="Unassembled WGS sequence"/>
</dbReference>
<organism evidence="3 4">
    <name type="scientific">Actinokineospora auranticolor</name>
    <dbReference type="NCBI Taxonomy" id="155976"/>
    <lineage>
        <taxon>Bacteria</taxon>
        <taxon>Bacillati</taxon>
        <taxon>Actinomycetota</taxon>
        <taxon>Actinomycetes</taxon>
        <taxon>Pseudonocardiales</taxon>
        <taxon>Pseudonocardiaceae</taxon>
        <taxon>Actinokineospora</taxon>
    </lineage>
</organism>
<evidence type="ECO:0000313" key="3">
    <source>
        <dbReference type="EMBL" id="PPK66499.1"/>
    </source>
</evidence>
<evidence type="ECO:0000313" key="4">
    <source>
        <dbReference type="Proteomes" id="UP000239203"/>
    </source>
</evidence>
<feature type="signal peptide" evidence="2">
    <location>
        <begin position="1"/>
        <end position="19"/>
    </location>
</feature>
<name>A0A2S6GMN3_9PSEU</name>
<feature type="chain" id="PRO_5038595908" evidence="2">
    <location>
        <begin position="20"/>
        <end position="83"/>
    </location>
</feature>
<keyword evidence="2" id="KW-0732">Signal</keyword>
<keyword evidence="4" id="KW-1185">Reference proteome</keyword>
<accession>A0A2S6GMN3</accession>
<proteinExistence type="predicted"/>
<keyword evidence="1" id="KW-0472">Membrane</keyword>
<comment type="caution">
    <text evidence="3">The sequence shown here is derived from an EMBL/GenBank/DDBJ whole genome shotgun (WGS) entry which is preliminary data.</text>
</comment>
<evidence type="ECO:0000256" key="2">
    <source>
        <dbReference type="SAM" id="SignalP"/>
    </source>
</evidence>
<gene>
    <name evidence="3" type="ORF">CLV40_110203</name>
</gene>
<evidence type="ECO:0000256" key="1">
    <source>
        <dbReference type="SAM" id="Phobius"/>
    </source>
</evidence>